<reference evidence="3 4" key="1">
    <citation type="submission" date="2024-01" db="EMBL/GenBank/DDBJ databases">
        <title>The genome of the rayed Mediterranean limpet Patella caerulea (Linnaeus, 1758).</title>
        <authorList>
            <person name="Anh-Thu Weber A."/>
            <person name="Halstead-Nussloch G."/>
        </authorList>
    </citation>
    <scope>NUCLEOTIDE SEQUENCE [LARGE SCALE GENOMIC DNA]</scope>
    <source>
        <strain evidence="3">AATW-2023a</strain>
        <tissue evidence="3">Whole specimen</tissue>
    </source>
</reference>
<feature type="domain" description="Choice-of-anchor I" evidence="2">
    <location>
        <begin position="50"/>
        <end position="556"/>
    </location>
</feature>
<comment type="caution">
    <text evidence="3">The sequence shown here is derived from an EMBL/GenBank/DDBJ whole genome shotgun (WGS) entry which is preliminary data.</text>
</comment>
<dbReference type="EMBL" id="JAZGQO010000008">
    <property type="protein sequence ID" value="KAK6179521.1"/>
    <property type="molecule type" value="Genomic_DNA"/>
</dbReference>
<dbReference type="InterPro" id="IPR055188">
    <property type="entry name" value="Choice_anch_I"/>
</dbReference>
<evidence type="ECO:0000259" key="2">
    <source>
        <dbReference type="Pfam" id="PF22494"/>
    </source>
</evidence>
<dbReference type="PANTHER" id="PTHR46928">
    <property type="entry name" value="MESENCHYME-SPECIFIC CELL SURFACE GLYCOPROTEIN"/>
    <property type="match status" value="1"/>
</dbReference>
<dbReference type="InterPro" id="IPR052956">
    <property type="entry name" value="Mesenchyme-surface_protein"/>
</dbReference>
<proteinExistence type="predicted"/>
<dbReference type="Proteomes" id="UP001347796">
    <property type="component" value="Unassembled WGS sequence"/>
</dbReference>
<dbReference type="Gene3D" id="2.130.10.10">
    <property type="entry name" value="YVTN repeat-like/Quinoprotein amine dehydrogenase"/>
    <property type="match status" value="1"/>
</dbReference>
<dbReference type="SUPFAM" id="SSF50960">
    <property type="entry name" value="TolB, C-terminal domain"/>
    <property type="match status" value="1"/>
</dbReference>
<name>A0AAN8JKC1_PATCE</name>
<dbReference type="InterPro" id="IPR015943">
    <property type="entry name" value="WD40/YVTN_repeat-like_dom_sf"/>
</dbReference>
<sequence length="568" mass="62074">MTSKQVLGLCLLVLLLGQATSLYLLNRLSYLRLPSYDASSNDQVYKLFGGTAEESAYDANEQILYVVGEESYVLHIIDMSNPKVPAILLEHRFLVTDGVPRDVEVCGERVVVSLSSPVAVYDGHVKFFRAYDRVSKIFAYESQLPVGVFPDNIKFAPGCSKLIVANEGRHGKDPFNRFSDPEGSVSVISIPSSGSPTERIADFNQFNSRQDIRHVSAFAPNSEIMRATLAQDLEPEYIAVSGDGNTAYVTLQENNAIAQLDLRQGIVTQLFNLGTKDWSDLQLDASDRDGGIHPRSFPIKGLYQPDGLKTFNIGKRTYLVTVNEGAVRSYTKEIDGLVWSDGVLADSLGRGNHLNEIAINNQTFINELSQDSRLGRLLVSSIDGTTLYGLQSIHAYGGRGFSIWDTSKMSAPVYDSEDNIQKINSQAFKTIFNTDCAAWTNQSPETLRDTTSDNMGPKLNAIDIVNDNGTILMALGSETMGVVYLYVIDPTTLTPELQNVKYEGGTSDLWSELYDNSNAGNAYISDIGIIKASQSPINQTLVYVVSNGSGSVAVYSVTNRPGVSNPLG</sequence>
<evidence type="ECO:0000313" key="4">
    <source>
        <dbReference type="Proteomes" id="UP001347796"/>
    </source>
</evidence>
<keyword evidence="1" id="KW-0732">Signal</keyword>
<dbReference type="NCBIfam" id="NF038117">
    <property type="entry name" value="choice_anch_I"/>
    <property type="match status" value="1"/>
</dbReference>
<protein>
    <recommendedName>
        <fullName evidence="2">Choice-of-anchor I domain-containing protein</fullName>
    </recommendedName>
</protein>
<gene>
    <name evidence="3" type="ORF">SNE40_011855</name>
</gene>
<dbReference type="AlphaFoldDB" id="A0AAN8JKC1"/>
<organism evidence="3 4">
    <name type="scientific">Patella caerulea</name>
    <name type="common">Rayed Mediterranean limpet</name>
    <dbReference type="NCBI Taxonomy" id="87958"/>
    <lineage>
        <taxon>Eukaryota</taxon>
        <taxon>Metazoa</taxon>
        <taxon>Spiralia</taxon>
        <taxon>Lophotrochozoa</taxon>
        <taxon>Mollusca</taxon>
        <taxon>Gastropoda</taxon>
        <taxon>Patellogastropoda</taxon>
        <taxon>Patelloidea</taxon>
        <taxon>Patellidae</taxon>
        <taxon>Patella</taxon>
    </lineage>
</organism>
<feature type="signal peptide" evidence="1">
    <location>
        <begin position="1"/>
        <end position="21"/>
    </location>
</feature>
<dbReference type="Pfam" id="PF22494">
    <property type="entry name" value="choice_anch_I"/>
    <property type="match status" value="1"/>
</dbReference>
<dbReference type="PANTHER" id="PTHR46928:SF1">
    <property type="entry name" value="MESENCHYME-SPECIFIC CELL SURFACE GLYCOPROTEIN"/>
    <property type="match status" value="1"/>
</dbReference>
<evidence type="ECO:0000313" key="3">
    <source>
        <dbReference type="EMBL" id="KAK6179521.1"/>
    </source>
</evidence>
<keyword evidence="4" id="KW-1185">Reference proteome</keyword>
<feature type="chain" id="PRO_5042857328" description="Choice-of-anchor I domain-containing protein" evidence="1">
    <location>
        <begin position="22"/>
        <end position="568"/>
    </location>
</feature>
<accession>A0AAN8JKC1</accession>
<evidence type="ECO:0000256" key="1">
    <source>
        <dbReference type="SAM" id="SignalP"/>
    </source>
</evidence>
<dbReference type="SUPFAM" id="SSF63825">
    <property type="entry name" value="YWTD domain"/>
    <property type="match status" value="1"/>
</dbReference>